<gene>
    <name evidence="2" type="ORF">DM02DRAFT_26320</name>
</gene>
<proteinExistence type="predicted"/>
<feature type="compositionally biased region" description="Low complexity" evidence="1">
    <location>
        <begin position="34"/>
        <end position="46"/>
    </location>
</feature>
<dbReference type="Proteomes" id="UP000244855">
    <property type="component" value="Unassembled WGS sequence"/>
</dbReference>
<evidence type="ECO:0000313" key="2">
    <source>
        <dbReference type="EMBL" id="PVH98857.1"/>
    </source>
</evidence>
<feature type="region of interest" description="Disordered" evidence="1">
    <location>
        <begin position="453"/>
        <end position="486"/>
    </location>
</feature>
<feature type="compositionally biased region" description="Polar residues" evidence="1">
    <location>
        <begin position="24"/>
        <end position="33"/>
    </location>
</feature>
<protein>
    <submittedName>
        <fullName evidence="2">Uncharacterized protein</fullName>
    </submittedName>
</protein>
<feature type="region of interest" description="Disordered" evidence="1">
    <location>
        <begin position="614"/>
        <end position="645"/>
    </location>
</feature>
<evidence type="ECO:0000313" key="3">
    <source>
        <dbReference type="Proteomes" id="UP000244855"/>
    </source>
</evidence>
<dbReference type="EMBL" id="KZ805404">
    <property type="protein sequence ID" value="PVH98857.1"/>
    <property type="molecule type" value="Genomic_DNA"/>
</dbReference>
<feature type="region of interest" description="Disordered" evidence="1">
    <location>
        <begin position="1"/>
        <end position="49"/>
    </location>
</feature>
<sequence>MESTAPAHRGPAHDVPHTGHSPVSPKTSVVPLQSASEPASAPAPASMQPPFPPGSIGACCMEFIQRINITFGEHSQQRATILQALRSFKIGELSKRNAHMKMSQVLNTHPDLQNHLLEILDHPDARWGPGDFVFPQTLETPPTGGTTQTLPEYMEPQHRPQFPLPYTSPEWIATPQSGLPQPTSPLGNPSDLPYIPMPQLNTCDALQVPRHEQNNGYDAYNRYENSPHPQTAYIPNENTHWDSFTSSGLSFPLPSMSNVFNQPTEFSSPNCDDAGRFSNNTWPANGVETLPADAYHRQSEPFSTPMQSRVELNTTSHVHEVPESFSTYHRADNTTALAPINQSADNGQNNGDLGVSVDNGLNQIRQCTDWTAINHSVDPQEESAVQRCSPKSSSVPSPCLPQQDKVNRFIHGICGQAFRTRFGVKKHHWGTNVDDVNTTSGCWNKHGKPDRAWNEHPSCAYDDPKPRAKSRTKNSETKAPVVPSMVPSSDRLLPDFPILKDLPGTVAGLVNGAPAFSECSESYELPRLASRDQKGMESLLSAVNVVSHPVRGRNDSLSLISESKASPTMGNGQAEYPSWLDTDDRHYPWPGSLLRSQQLTDEQMRCVGMHTAQAENDGYPSPPMMLESTGASVSRKRGRSIKKEKENMAGLYTVAEPNEKKMKI</sequence>
<dbReference type="OrthoDB" id="3644322at2759"/>
<reference evidence="2 3" key="1">
    <citation type="journal article" date="2018" name="Sci. Rep.">
        <title>Comparative genomics provides insights into the lifestyle and reveals functional heterogeneity of dark septate endophytic fungi.</title>
        <authorList>
            <person name="Knapp D.G."/>
            <person name="Nemeth J.B."/>
            <person name="Barry K."/>
            <person name="Hainaut M."/>
            <person name="Henrissat B."/>
            <person name="Johnson J."/>
            <person name="Kuo A."/>
            <person name="Lim J.H.P."/>
            <person name="Lipzen A."/>
            <person name="Nolan M."/>
            <person name="Ohm R.A."/>
            <person name="Tamas L."/>
            <person name="Grigoriev I.V."/>
            <person name="Spatafora J.W."/>
            <person name="Nagy L.G."/>
            <person name="Kovacs G.M."/>
        </authorList>
    </citation>
    <scope>NUCLEOTIDE SEQUENCE [LARGE SCALE GENOMIC DNA]</scope>
    <source>
        <strain evidence="2 3">DSE2036</strain>
    </source>
</reference>
<accession>A0A2V1DKX5</accession>
<organism evidence="2 3">
    <name type="scientific">Periconia macrospinosa</name>
    <dbReference type="NCBI Taxonomy" id="97972"/>
    <lineage>
        <taxon>Eukaryota</taxon>
        <taxon>Fungi</taxon>
        <taxon>Dikarya</taxon>
        <taxon>Ascomycota</taxon>
        <taxon>Pezizomycotina</taxon>
        <taxon>Dothideomycetes</taxon>
        <taxon>Pleosporomycetidae</taxon>
        <taxon>Pleosporales</taxon>
        <taxon>Massarineae</taxon>
        <taxon>Periconiaceae</taxon>
        <taxon>Periconia</taxon>
    </lineage>
</organism>
<keyword evidence="3" id="KW-1185">Reference proteome</keyword>
<evidence type="ECO:0000256" key="1">
    <source>
        <dbReference type="SAM" id="MobiDB-lite"/>
    </source>
</evidence>
<name>A0A2V1DKX5_9PLEO</name>
<dbReference type="AlphaFoldDB" id="A0A2V1DKX5"/>